<keyword evidence="5 11" id="KW-0808">Transferase</keyword>
<proteinExistence type="inferred from homology"/>
<evidence type="ECO:0000256" key="9">
    <source>
        <dbReference type="ARBA" id="ARBA00029924"/>
    </source>
</evidence>
<dbReference type="Pfam" id="PF01192">
    <property type="entry name" value="RNA_pol_Rpb6"/>
    <property type="match status" value="1"/>
</dbReference>
<dbReference type="NCBIfam" id="TIGR00690">
    <property type="entry name" value="rpoZ"/>
    <property type="match status" value="1"/>
</dbReference>
<comment type="catalytic activity">
    <reaction evidence="10 11">
        <text>RNA(n) + a ribonucleoside 5'-triphosphate = RNA(n+1) + diphosphate</text>
        <dbReference type="Rhea" id="RHEA:21248"/>
        <dbReference type="Rhea" id="RHEA-COMP:14527"/>
        <dbReference type="Rhea" id="RHEA-COMP:17342"/>
        <dbReference type="ChEBI" id="CHEBI:33019"/>
        <dbReference type="ChEBI" id="CHEBI:61557"/>
        <dbReference type="ChEBI" id="CHEBI:140395"/>
        <dbReference type="EC" id="2.7.7.6"/>
    </reaction>
</comment>
<evidence type="ECO:0000256" key="4">
    <source>
        <dbReference type="ARBA" id="ARBA00022478"/>
    </source>
</evidence>
<dbReference type="SUPFAM" id="SSF63562">
    <property type="entry name" value="RPB6/omega subunit-like"/>
    <property type="match status" value="1"/>
</dbReference>
<evidence type="ECO:0000256" key="10">
    <source>
        <dbReference type="ARBA" id="ARBA00048552"/>
    </source>
</evidence>
<evidence type="ECO:0000256" key="11">
    <source>
        <dbReference type="HAMAP-Rule" id="MF_00366"/>
    </source>
</evidence>
<evidence type="ECO:0000256" key="3">
    <source>
        <dbReference type="ARBA" id="ARBA00013725"/>
    </source>
</evidence>
<evidence type="ECO:0000256" key="8">
    <source>
        <dbReference type="ARBA" id="ARBA00025935"/>
    </source>
</evidence>
<dbReference type="PANTHER" id="PTHR34476:SF1">
    <property type="entry name" value="DNA-DIRECTED RNA POLYMERASE SUBUNIT OMEGA"/>
    <property type="match status" value="1"/>
</dbReference>
<evidence type="ECO:0000256" key="1">
    <source>
        <dbReference type="ARBA" id="ARBA00006711"/>
    </source>
</evidence>
<evidence type="ECO:0000256" key="6">
    <source>
        <dbReference type="ARBA" id="ARBA00022695"/>
    </source>
</evidence>
<comment type="function">
    <text evidence="11">Promotes RNA polymerase assembly. Latches the N- and C-terminal regions of the beta' subunit thereby facilitating its interaction with the beta and alpha subunits.</text>
</comment>
<name>A0A921SN41_9MICO</name>
<dbReference type="GO" id="GO:0003677">
    <property type="term" value="F:DNA binding"/>
    <property type="evidence" value="ECO:0007669"/>
    <property type="project" value="UniProtKB-UniRule"/>
</dbReference>
<comment type="subunit">
    <text evidence="8 11">The RNAP catalytic core consists of 2 alpha, 1 beta, 1 beta' and 1 omega subunit. When a sigma factor is associated with the core the holoenzyme is formed, which can initiate transcription.</text>
</comment>
<organism evidence="12 13">
    <name type="scientific">Brevibacterium senegalense</name>
    <dbReference type="NCBI Taxonomy" id="1033736"/>
    <lineage>
        <taxon>Bacteria</taxon>
        <taxon>Bacillati</taxon>
        <taxon>Actinomycetota</taxon>
        <taxon>Actinomycetes</taxon>
        <taxon>Micrococcales</taxon>
        <taxon>Brevibacteriaceae</taxon>
        <taxon>Brevibacterium</taxon>
    </lineage>
</organism>
<dbReference type="EMBL" id="DYUK01000081">
    <property type="protein sequence ID" value="HJG79483.1"/>
    <property type="molecule type" value="Genomic_DNA"/>
</dbReference>
<evidence type="ECO:0000256" key="7">
    <source>
        <dbReference type="ARBA" id="ARBA00023163"/>
    </source>
</evidence>
<dbReference type="PANTHER" id="PTHR34476">
    <property type="entry name" value="DNA-DIRECTED RNA POLYMERASE SUBUNIT OMEGA"/>
    <property type="match status" value="1"/>
</dbReference>
<evidence type="ECO:0000256" key="5">
    <source>
        <dbReference type="ARBA" id="ARBA00022679"/>
    </source>
</evidence>
<evidence type="ECO:0000313" key="13">
    <source>
        <dbReference type="Proteomes" id="UP000784435"/>
    </source>
</evidence>
<dbReference type="GO" id="GO:0000428">
    <property type="term" value="C:DNA-directed RNA polymerase complex"/>
    <property type="evidence" value="ECO:0007669"/>
    <property type="project" value="UniProtKB-KW"/>
</dbReference>
<sequence length="129" mass="14055">MAHTPEGITFPPIDDLLAVTDSKYELVIQSSRRARQINSYYAQLQEGLLENVGPLVTPEPNEKPLSIALREIHEGKLIMREPTEADFAPVTDLDYGHDFSFDEAFGGDAFGGDSAITTTTDTAADPTAE</sequence>
<dbReference type="InterPro" id="IPR006110">
    <property type="entry name" value="Pol_omega/Rpo6/RPB6"/>
</dbReference>
<gene>
    <name evidence="11 12" type="primary">rpoZ</name>
    <name evidence="12" type="ORF">K8V08_03630</name>
</gene>
<dbReference type="InterPro" id="IPR003716">
    <property type="entry name" value="DNA-dir_RNA_pol_omega"/>
</dbReference>
<dbReference type="GO" id="GO:0006351">
    <property type="term" value="P:DNA-templated transcription"/>
    <property type="evidence" value="ECO:0007669"/>
    <property type="project" value="UniProtKB-UniRule"/>
</dbReference>
<comment type="similarity">
    <text evidence="1 11">Belongs to the RNA polymerase subunit omega family.</text>
</comment>
<dbReference type="InterPro" id="IPR036161">
    <property type="entry name" value="RPB6/omega-like_sf"/>
</dbReference>
<dbReference type="SMART" id="SM01409">
    <property type="entry name" value="RNA_pol_Rpb6"/>
    <property type="match status" value="1"/>
</dbReference>
<accession>A0A921SN41</accession>
<dbReference type="GO" id="GO:0003899">
    <property type="term" value="F:DNA-directed RNA polymerase activity"/>
    <property type="evidence" value="ECO:0007669"/>
    <property type="project" value="UniProtKB-UniRule"/>
</dbReference>
<comment type="caution">
    <text evidence="12">The sequence shown here is derived from an EMBL/GenBank/DDBJ whole genome shotgun (WGS) entry which is preliminary data.</text>
</comment>
<protein>
    <recommendedName>
        <fullName evidence="3 11">DNA-directed RNA polymerase subunit omega</fullName>
        <shortName evidence="11">RNAP omega subunit</shortName>
        <ecNumber evidence="2 11">2.7.7.6</ecNumber>
    </recommendedName>
    <alternativeName>
        <fullName evidence="11">RNA polymerase omega subunit</fullName>
    </alternativeName>
    <alternativeName>
        <fullName evidence="9 11">Transcriptase subunit omega</fullName>
    </alternativeName>
</protein>
<dbReference type="Gene3D" id="3.90.940.10">
    <property type="match status" value="1"/>
</dbReference>
<reference evidence="12" key="2">
    <citation type="submission" date="2021-09" db="EMBL/GenBank/DDBJ databases">
        <authorList>
            <person name="Gilroy R."/>
        </authorList>
    </citation>
    <scope>NUCLEOTIDE SEQUENCE</scope>
    <source>
        <strain evidence="12">ChiGjej5B5-7349</strain>
    </source>
</reference>
<keyword evidence="4 11" id="KW-0240">DNA-directed RNA polymerase</keyword>
<dbReference type="EC" id="2.7.7.6" evidence="2 11"/>
<dbReference type="HAMAP" id="MF_00366">
    <property type="entry name" value="RNApol_bact_RpoZ"/>
    <property type="match status" value="1"/>
</dbReference>
<reference evidence="12" key="1">
    <citation type="journal article" date="2021" name="PeerJ">
        <title>Extensive microbial diversity within the chicken gut microbiome revealed by metagenomics and culture.</title>
        <authorList>
            <person name="Gilroy R."/>
            <person name="Ravi A."/>
            <person name="Getino M."/>
            <person name="Pursley I."/>
            <person name="Horton D.L."/>
            <person name="Alikhan N.F."/>
            <person name="Baker D."/>
            <person name="Gharbi K."/>
            <person name="Hall N."/>
            <person name="Watson M."/>
            <person name="Adriaenssens E.M."/>
            <person name="Foster-Nyarko E."/>
            <person name="Jarju S."/>
            <person name="Secka A."/>
            <person name="Antonio M."/>
            <person name="Oren A."/>
            <person name="Chaudhuri R.R."/>
            <person name="La Ragione R."/>
            <person name="Hildebrand F."/>
            <person name="Pallen M.J."/>
        </authorList>
    </citation>
    <scope>NUCLEOTIDE SEQUENCE</scope>
    <source>
        <strain evidence="12">ChiGjej5B5-7349</strain>
    </source>
</reference>
<keyword evidence="6 11" id="KW-0548">Nucleotidyltransferase</keyword>
<evidence type="ECO:0000313" key="12">
    <source>
        <dbReference type="EMBL" id="HJG79483.1"/>
    </source>
</evidence>
<dbReference type="AlphaFoldDB" id="A0A921SN41"/>
<dbReference type="Proteomes" id="UP000784435">
    <property type="component" value="Unassembled WGS sequence"/>
</dbReference>
<keyword evidence="7 11" id="KW-0804">Transcription</keyword>
<evidence type="ECO:0000256" key="2">
    <source>
        <dbReference type="ARBA" id="ARBA00012418"/>
    </source>
</evidence>